<dbReference type="PRINTS" id="PR00834">
    <property type="entry name" value="PROTEASES2C"/>
</dbReference>
<dbReference type="InterPro" id="IPR001940">
    <property type="entry name" value="Peptidase_S1C"/>
</dbReference>
<dbReference type="AlphaFoldDB" id="A0A7W7Y2W0"/>
<dbReference type="Proteomes" id="UP000528322">
    <property type="component" value="Unassembled WGS sequence"/>
</dbReference>
<reference evidence="6 7" key="1">
    <citation type="submission" date="2020-08" db="EMBL/GenBank/DDBJ databases">
        <title>Genomic Encyclopedia of Type Strains, Phase IV (KMG-IV): sequencing the most valuable type-strain genomes for metagenomic binning, comparative biology and taxonomic classification.</title>
        <authorList>
            <person name="Goeker M."/>
        </authorList>
    </citation>
    <scope>NUCLEOTIDE SEQUENCE [LARGE SCALE GENOMIC DNA]</scope>
    <source>
        <strain evidence="6 7">DSM 22071</strain>
    </source>
</reference>
<dbReference type="Pfam" id="PF17820">
    <property type="entry name" value="PDZ_6"/>
    <property type="match status" value="1"/>
</dbReference>
<dbReference type="Gene3D" id="2.30.42.10">
    <property type="match status" value="2"/>
</dbReference>
<dbReference type="SUPFAM" id="SSF50494">
    <property type="entry name" value="Trypsin-like serine proteases"/>
    <property type="match status" value="1"/>
</dbReference>
<dbReference type="Gene3D" id="2.40.10.10">
    <property type="entry name" value="Trypsin-like serine proteases"/>
    <property type="match status" value="2"/>
</dbReference>
<dbReference type="InterPro" id="IPR009003">
    <property type="entry name" value="Peptidase_S1_PA"/>
</dbReference>
<feature type="domain" description="PDZ" evidence="5">
    <location>
        <begin position="350"/>
        <end position="439"/>
    </location>
</feature>
<evidence type="ECO:0000259" key="5">
    <source>
        <dbReference type="PROSITE" id="PS50106"/>
    </source>
</evidence>
<dbReference type="Pfam" id="PF13365">
    <property type="entry name" value="Trypsin_2"/>
    <property type="match status" value="1"/>
</dbReference>
<protein>
    <submittedName>
        <fullName evidence="6">Serine protease Do</fullName>
        <ecNumber evidence="6">3.4.21.107</ecNumber>
    </submittedName>
</protein>
<dbReference type="SUPFAM" id="SSF50156">
    <property type="entry name" value="PDZ domain-like"/>
    <property type="match status" value="2"/>
</dbReference>
<keyword evidence="4" id="KW-0732">Signal</keyword>
<dbReference type="GO" id="GO:0006508">
    <property type="term" value="P:proteolysis"/>
    <property type="evidence" value="ECO:0007669"/>
    <property type="project" value="UniProtKB-KW"/>
</dbReference>
<dbReference type="EC" id="3.4.21.107" evidence="6"/>
<dbReference type="InterPro" id="IPR036034">
    <property type="entry name" value="PDZ_sf"/>
</dbReference>
<dbReference type="GO" id="GO:0004252">
    <property type="term" value="F:serine-type endopeptidase activity"/>
    <property type="evidence" value="ECO:0007669"/>
    <property type="project" value="InterPro"/>
</dbReference>
<keyword evidence="3 6" id="KW-0378">Hydrolase</keyword>
<dbReference type="InterPro" id="IPR051201">
    <property type="entry name" value="Chloro_Bact_Ser_Proteases"/>
</dbReference>
<sequence length="449" mass="49260">MNSFARFLFALFCCILLFQSPLLAQSDPRRTPVVEAVEKVGSAVVNISTLSVQQTSSPFVIDDPFFNEFFRDFFPGFGRSYETQSLGSGVIIDCRGHILTNAHVVAGATAITIFTSDNREHSVRVLGSDTRSDIAVLAMENPPTQLTCANPGDSSNLLIGEPVIAIGNPFGFSSTVTTGIISAVGRSIRDESGIFHNLIQTDTMINPGNSGGPLLNIHGDVIGINTAIYRRAQGIGFSIPIDRAMRIYDYILQHGTVHRAWIGVEVQPITAQLHGTLNRTLPRGVGVMVSDVSYPSHFRGEPLRRRDVILEVGSMPIGNELDYVMGLFDYTANDLVELTVLRDSEVFKTKVQAQQAPTDYGRRLLAQWLGIELGQNYSENGVEVQRIHSRSWAQRAGFRPGDRIVTIDDQQLDNPQSLAEALTLAKARGKGIMEVARGRQTTKVQFQGR</sequence>
<comment type="similarity">
    <text evidence="1">Belongs to the peptidase S1C family.</text>
</comment>
<keyword evidence="7" id="KW-1185">Reference proteome</keyword>
<feature type="signal peptide" evidence="4">
    <location>
        <begin position="1"/>
        <end position="24"/>
    </location>
</feature>
<comment type="caution">
    <text evidence="6">The sequence shown here is derived from an EMBL/GenBank/DDBJ whole genome shotgun (WGS) entry which is preliminary data.</text>
</comment>
<evidence type="ECO:0000256" key="2">
    <source>
        <dbReference type="ARBA" id="ARBA00022670"/>
    </source>
</evidence>
<accession>A0A7W7Y2W0</accession>
<dbReference type="SMART" id="SM00228">
    <property type="entry name" value="PDZ"/>
    <property type="match status" value="2"/>
</dbReference>
<dbReference type="PROSITE" id="PS50106">
    <property type="entry name" value="PDZ"/>
    <property type="match status" value="1"/>
</dbReference>
<evidence type="ECO:0000256" key="3">
    <source>
        <dbReference type="ARBA" id="ARBA00022801"/>
    </source>
</evidence>
<name>A0A7W7Y2W0_9BACT</name>
<evidence type="ECO:0000313" key="6">
    <source>
        <dbReference type="EMBL" id="MBB5021100.1"/>
    </source>
</evidence>
<dbReference type="InterPro" id="IPR041489">
    <property type="entry name" value="PDZ_6"/>
</dbReference>
<evidence type="ECO:0000256" key="1">
    <source>
        <dbReference type="ARBA" id="ARBA00010541"/>
    </source>
</evidence>
<feature type="chain" id="PRO_5031054066" evidence="4">
    <location>
        <begin position="25"/>
        <end position="449"/>
    </location>
</feature>
<evidence type="ECO:0000256" key="4">
    <source>
        <dbReference type="SAM" id="SignalP"/>
    </source>
</evidence>
<proteinExistence type="inferred from homology"/>
<dbReference type="InterPro" id="IPR001478">
    <property type="entry name" value="PDZ"/>
</dbReference>
<organism evidence="6 7">
    <name type="scientific">Desulfurispira natronophila</name>
    <dbReference type="NCBI Taxonomy" id="682562"/>
    <lineage>
        <taxon>Bacteria</taxon>
        <taxon>Pseudomonadati</taxon>
        <taxon>Chrysiogenota</taxon>
        <taxon>Chrysiogenia</taxon>
        <taxon>Chrysiogenales</taxon>
        <taxon>Chrysiogenaceae</taxon>
        <taxon>Desulfurispira</taxon>
    </lineage>
</organism>
<dbReference type="RefSeq" id="WP_183729151.1">
    <property type="nucleotide sequence ID" value="NZ_JACHID010000002.1"/>
</dbReference>
<dbReference type="InterPro" id="IPR043504">
    <property type="entry name" value="Peptidase_S1_PA_chymotrypsin"/>
</dbReference>
<dbReference type="PANTHER" id="PTHR43343:SF3">
    <property type="entry name" value="PROTEASE DO-LIKE 8, CHLOROPLASTIC"/>
    <property type="match status" value="1"/>
</dbReference>
<evidence type="ECO:0000313" key="7">
    <source>
        <dbReference type="Proteomes" id="UP000528322"/>
    </source>
</evidence>
<dbReference type="PANTHER" id="PTHR43343">
    <property type="entry name" value="PEPTIDASE S12"/>
    <property type="match status" value="1"/>
</dbReference>
<gene>
    <name evidence="6" type="ORF">HNR37_000406</name>
</gene>
<keyword evidence="2 6" id="KW-0645">Protease</keyword>
<dbReference type="EMBL" id="JACHID010000002">
    <property type="protein sequence ID" value="MBB5021100.1"/>
    <property type="molecule type" value="Genomic_DNA"/>
</dbReference>